<evidence type="ECO:0000256" key="9">
    <source>
        <dbReference type="ARBA" id="ARBA00023315"/>
    </source>
</evidence>
<comment type="catalytic activity">
    <reaction evidence="10 11">
        <text>an acyl-CoA + a 1,2-diacyl-sn-glycerol = a triacyl-sn-glycerol + CoA</text>
        <dbReference type="Rhea" id="RHEA:10868"/>
        <dbReference type="ChEBI" id="CHEBI:17815"/>
        <dbReference type="ChEBI" id="CHEBI:57287"/>
        <dbReference type="ChEBI" id="CHEBI:58342"/>
        <dbReference type="ChEBI" id="CHEBI:64615"/>
        <dbReference type="EC" id="2.3.1.20"/>
    </reaction>
</comment>
<dbReference type="NCBIfam" id="TIGR02946">
    <property type="entry name" value="acyl_WS_DGAT"/>
    <property type="match status" value="1"/>
</dbReference>
<feature type="domain" description="O-acyltransferase WSD1-like N-terminal" evidence="12">
    <location>
        <begin position="4"/>
        <end position="264"/>
    </location>
</feature>
<dbReference type="InterPro" id="IPR045034">
    <property type="entry name" value="O-acyltransferase_WSD1-like"/>
</dbReference>
<gene>
    <name evidence="14" type="ORF">J2S63_004172</name>
</gene>
<dbReference type="RefSeq" id="WP_310306440.1">
    <property type="nucleotide sequence ID" value="NZ_BAAAPS010000006.1"/>
</dbReference>
<name>A0ABU2C1S0_9ACTN</name>
<keyword evidence="7 11" id="KW-0319">Glycerol metabolism</keyword>
<sequence>MKRLSGLDASFLYFETPEQLLHVCGLVLIDPETMPGGYSFPTMKAAMEARVRVVPEFRQKLRHVLLDLDHPVWVDDDHFDIERHVHRAALPAPGDERELADLCGHLAGIPLDRSRPLWEMWIIEGLTGGRIAVFAKLHHATVDGLSGMSMLAHLTSLEPEAPAPKDESEPLTAPGQVGLLARAALRTASRPMRVGRLLAPSVGALAGTANRAARGTAMAAPFTAPRTSFNGTISGRRSVAFADLSLDEVKAVKRATGSTVNDVVITLCGGALRRYLESRGELPSTSLIATVPVSVRGESDAPGANQVSAMFTKLGTDVPDALERLALVSQGNRTAKEHQKAIPASALQEWAEMAAPRTFGMAVRVYSSLRLAERHPVVHNLVVSNVPGPPVPIYFMGGEVLGLYPLGPVFHGAGLNITVISSNGRLHVGIMACADQVPEPWDLAGFFRQEMLALTNAVG</sequence>
<dbReference type="InterPro" id="IPR009721">
    <property type="entry name" value="O-acyltransferase_WSD1_C"/>
</dbReference>
<keyword evidence="5 11" id="KW-0444">Lipid biosynthesis</keyword>
<evidence type="ECO:0000313" key="15">
    <source>
        <dbReference type="Proteomes" id="UP001183648"/>
    </source>
</evidence>
<comment type="pathway">
    <text evidence="1 11">Glycerolipid metabolism; triacylglycerol biosynthesis.</text>
</comment>
<evidence type="ECO:0000256" key="10">
    <source>
        <dbReference type="ARBA" id="ARBA00048109"/>
    </source>
</evidence>
<dbReference type="PANTHER" id="PTHR31650:SF1">
    <property type="entry name" value="WAX ESTER SYNTHASE_DIACYLGLYCEROL ACYLTRANSFERASE 4-RELATED"/>
    <property type="match status" value="1"/>
</dbReference>
<evidence type="ECO:0000256" key="1">
    <source>
        <dbReference type="ARBA" id="ARBA00004771"/>
    </source>
</evidence>
<dbReference type="Gene3D" id="3.30.559.10">
    <property type="entry name" value="Chloramphenicol acetyltransferase-like domain"/>
    <property type="match status" value="1"/>
</dbReference>
<keyword evidence="6 11" id="KW-0808">Transferase</keyword>
<evidence type="ECO:0000256" key="7">
    <source>
        <dbReference type="ARBA" id="ARBA00022798"/>
    </source>
</evidence>
<accession>A0ABU2C1S0</accession>
<dbReference type="EC" id="2.3.1.20" evidence="4 11"/>
<dbReference type="InterPro" id="IPR023213">
    <property type="entry name" value="CAT-like_dom_sf"/>
</dbReference>
<dbReference type="SUPFAM" id="SSF52777">
    <property type="entry name" value="CoA-dependent acyltransferases"/>
    <property type="match status" value="2"/>
</dbReference>
<evidence type="ECO:0000259" key="12">
    <source>
        <dbReference type="Pfam" id="PF03007"/>
    </source>
</evidence>
<evidence type="ECO:0000256" key="6">
    <source>
        <dbReference type="ARBA" id="ARBA00022679"/>
    </source>
</evidence>
<protein>
    <recommendedName>
        <fullName evidence="4 11">Diacylglycerol O-acyltransferase</fullName>
        <ecNumber evidence="4 11">2.3.1.20</ecNumber>
    </recommendedName>
</protein>
<comment type="similarity">
    <text evidence="3 11">Belongs to the long-chain O-acyltransferase family.</text>
</comment>
<keyword evidence="15" id="KW-1185">Reference proteome</keyword>
<keyword evidence="9 11" id="KW-0012">Acyltransferase</keyword>
<dbReference type="InterPro" id="IPR004255">
    <property type="entry name" value="O-acyltransferase_WSD1_N"/>
</dbReference>
<evidence type="ECO:0000256" key="3">
    <source>
        <dbReference type="ARBA" id="ARBA00009587"/>
    </source>
</evidence>
<dbReference type="GO" id="GO:0004144">
    <property type="term" value="F:diacylglycerol O-acyltransferase activity"/>
    <property type="evidence" value="ECO:0007669"/>
    <property type="project" value="UniProtKB-EC"/>
</dbReference>
<dbReference type="PANTHER" id="PTHR31650">
    <property type="entry name" value="O-ACYLTRANSFERASE (WSD1-LIKE) FAMILY PROTEIN"/>
    <property type="match status" value="1"/>
</dbReference>
<dbReference type="Gene3D" id="3.30.559.30">
    <property type="entry name" value="Nonribosomal peptide synthetase, condensation domain"/>
    <property type="match status" value="1"/>
</dbReference>
<evidence type="ECO:0000256" key="5">
    <source>
        <dbReference type="ARBA" id="ARBA00022516"/>
    </source>
</evidence>
<reference evidence="14 15" key="1">
    <citation type="submission" date="2023-07" db="EMBL/GenBank/DDBJ databases">
        <title>Sequencing the genomes of 1000 actinobacteria strains.</title>
        <authorList>
            <person name="Klenk H.-P."/>
        </authorList>
    </citation>
    <scope>NUCLEOTIDE SEQUENCE [LARGE SCALE GENOMIC DNA]</scope>
    <source>
        <strain evidence="14 15">DSM 19426</strain>
    </source>
</reference>
<comment type="caution">
    <text evidence="14">The sequence shown here is derived from an EMBL/GenBank/DDBJ whole genome shotgun (WGS) entry which is preliminary data.</text>
</comment>
<dbReference type="Pfam" id="PF03007">
    <property type="entry name" value="WS_DGAT_cat"/>
    <property type="match status" value="1"/>
</dbReference>
<dbReference type="Proteomes" id="UP001183648">
    <property type="component" value="Unassembled WGS sequence"/>
</dbReference>
<evidence type="ECO:0000256" key="11">
    <source>
        <dbReference type="RuleBase" id="RU361241"/>
    </source>
</evidence>
<proteinExistence type="inferred from homology"/>
<organism evidence="14 15">
    <name type="scientific">Nocardioides marmoribigeumensis</name>
    <dbReference type="NCBI Taxonomy" id="433649"/>
    <lineage>
        <taxon>Bacteria</taxon>
        <taxon>Bacillati</taxon>
        <taxon>Actinomycetota</taxon>
        <taxon>Actinomycetes</taxon>
        <taxon>Propionibacteriales</taxon>
        <taxon>Nocardioidaceae</taxon>
        <taxon>Nocardioides</taxon>
    </lineage>
</organism>
<dbReference type="Pfam" id="PF06974">
    <property type="entry name" value="WS_DGAT_C"/>
    <property type="match status" value="1"/>
</dbReference>
<evidence type="ECO:0000313" key="14">
    <source>
        <dbReference type="EMBL" id="MDR7364619.1"/>
    </source>
</evidence>
<dbReference type="EMBL" id="JAVDYG010000001">
    <property type="protein sequence ID" value="MDR7364619.1"/>
    <property type="molecule type" value="Genomic_DNA"/>
</dbReference>
<evidence type="ECO:0000259" key="13">
    <source>
        <dbReference type="Pfam" id="PF06974"/>
    </source>
</evidence>
<feature type="domain" description="O-acyltransferase WSD1 C-terminal" evidence="13">
    <location>
        <begin position="305"/>
        <end position="453"/>
    </location>
</feature>
<evidence type="ECO:0000256" key="8">
    <source>
        <dbReference type="ARBA" id="ARBA00023098"/>
    </source>
</evidence>
<evidence type="ECO:0000256" key="4">
    <source>
        <dbReference type="ARBA" id="ARBA00013244"/>
    </source>
</evidence>
<keyword evidence="8 11" id="KW-0443">Lipid metabolism</keyword>
<dbReference type="InterPro" id="IPR014292">
    <property type="entry name" value="Acyl_transf_WS/DGAT"/>
</dbReference>
<evidence type="ECO:0000256" key="2">
    <source>
        <dbReference type="ARBA" id="ARBA00005189"/>
    </source>
</evidence>
<comment type="pathway">
    <text evidence="2">Lipid metabolism.</text>
</comment>